<organism evidence="4 5">
    <name type="scientific">Plasmodiophora brassicae</name>
    <name type="common">Clubroot disease agent</name>
    <dbReference type="NCBI Taxonomy" id="37360"/>
    <lineage>
        <taxon>Eukaryota</taxon>
        <taxon>Sar</taxon>
        <taxon>Rhizaria</taxon>
        <taxon>Endomyxa</taxon>
        <taxon>Phytomyxea</taxon>
        <taxon>Plasmodiophorida</taxon>
        <taxon>Plasmodiophoridae</taxon>
        <taxon>Plasmodiophora</taxon>
    </lineage>
</organism>
<protein>
    <recommendedName>
        <fullName evidence="3">Retroviral polymerase SH3-like domain-containing protein</fullName>
    </recommendedName>
</protein>
<evidence type="ECO:0000313" key="5">
    <source>
        <dbReference type="Proteomes" id="UP000290189"/>
    </source>
</evidence>
<dbReference type="Pfam" id="PF00023">
    <property type="entry name" value="Ank"/>
    <property type="match status" value="1"/>
</dbReference>
<keyword evidence="1" id="KW-0677">Repeat</keyword>
<sequence>MYKDDKAKKLDSKARRGVFVGYPEATKGYRICDPERSKVVITRDIAFFEDKFGDDDDEVPDLMSDSEDDHDDADNDYMRAALVFRISESAMIQKCLETLVLAGCTGAHGCQARTGTGTCWQDIARGATCTMTSGRDDAFHQQLRWAIATGDPDAAEKLVARRRVDPLAEAYLVDGCHQGSLPVVEQLCRFTCLRQADYDRALVAAAERGHWDVVRFLIHDRQADPGACVAIGDGWSGEDNAAIRLAALNGHDRVVAILLQSERCNPGASQSQALRNAASAGHVRIVERLIVEKSVDASALHGDCLTQAARNGHIDIVRVLLQRTTADPCAWRCAPLRAACSRANADRRVALPLAELLLEHMDPGRFDVDDLPLSEAASCHDDRVLTTLLRVPGCNPAANHNAAIIAAAEAGDVVAVSVLLGFGSVRRAPRLPDAFRAACANGHHRALRLLVGHVDDASGLIRSAITDTLQMGHAGATRELCWHWHRITGECRPPVRPTWGRRADALLCRRVPRRLHRQRQAAVRAVVVAERLLDRLPRDLWNQVLFLAHGRRFYGANVRDAIDDMTRIRLRLAAPGARRNG</sequence>
<evidence type="ECO:0000259" key="3">
    <source>
        <dbReference type="Pfam" id="PF25597"/>
    </source>
</evidence>
<dbReference type="Proteomes" id="UP000290189">
    <property type="component" value="Unassembled WGS sequence"/>
</dbReference>
<dbReference type="Pfam" id="PF12796">
    <property type="entry name" value="Ank_2"/>
    <property type="match status" value="1"/>
</dbReference>
<dbReference type="AlphaFoldDB" id="A0A3P3Y1Y4"/>
<dbReference type="EMBL" id="OVEO01000002">
    <property type="protein sequence ID" value="SPQ94030.1"/>
    <property type="molecule type" value="Genomic_DNA"/>
</dbReference>
<gene>
    <name evidence="4" type="ORF">PLBR_LOCUS1245</name>
</gene>
<dbReference type="InterPro" id="IPR057670">
    <property type="entry name" value="SH3_retrovirus"/>
</dbReference>
<name>A0A3P3Y1Y4_PLABS</name>
<accession>A0A3P3Y1Y4</accession>
<evidence type="ECO:0000313" key="4">
    <source>
        <dbReference type="EMBL" id="SPQ94030.1"/>
    </source>
</evidence>
<dbReference type="Gene3D" id="1.25.40.20">
    <property type="entry name" value="Ankyrin repeat-containing domain"/>
    <property type="match status" value="2"/>
</dbReference>
<evidence type="ECO:0000256" key="1">
    <source>
        <dbReference type="ARBA" id="ARBA00022737"/>
    </source>
</evidence>
<dbReference type="PANTHER" id="PTHR24198">
    <property type="entry name" value="ANKYRIN REPEAT AND PROTEIN KINASE DOMAIN-CONTAINING PROTEIN"/>
    <property type="match status" value="1"/>
</dbReference>
<dbReference type="PANTHER" id="PTHR24198:SF165">
    <property type="entry name" value="ANKYRIN REPEAT-CONTAINING PROTEIN-RELATED"/>
    <property type="match status" value="1"/>
</dbReference>
<feature type="domain" description="Retroviral polymerase SH3-like" evidence="3">
    <location>
        <begin position="4"/>
        <end position="56"/>
    </location>
</feature>
<dbReference type="SMART" id="SM00248">
    <property type="entry name" value="ANK"/>
    <property type="match status" value="7"/>
</dbReference>
<reference evidence="4 5" key="1">
    <citation type="submission" date="2018-03" db="EMBL/GenBank/DDBJ databases">
        <authorList>
            <person name="Fogelqvist J."/>
        </authorList>
    </citation>
    <scope>NUCLEOTIDE SEQUENCE [LARGE SCALE GENOMIC DNA]</scope>
</reference>
<dbReference type="Pfam" id="PF25597">
    <property type="entry name" value="SH3_retrovirus"/>
    <property type="match status" value="1"/>
</dbReference>
<dbReference type="InterPro" id="IPR036770">
    <property type="entry name" value="Ankyrin_rpt-contain_sf"/>
</dbReference>
<dbReference type="SUPFAM" id="SSF48403">
    <property type="entry name" value="Ankyrin repeat"/>
    <property type="match status" value="1"/>
</dbReference>
<keyword evidence="2" id="KW-0040">ANK repeat</keyword>
<keyword evidence="4" id="KW-0496">Mitochondrion</keyword>
<proteinExistence type="predicted"/>
<geneLocation type="mitochondrion" evidence="4"/>
<evidence type="ECO:0000256" key="2">
    <source>
        <dbReference type="ARBA" id="ARBA00023043"/>
    </source>
</evidence>
<dbReference type="InterPro" id="IPR002110">
    <property type="entry name" value="Ankyrin_rpt"/>
</dbReference>